<organism evidence="1">
    <name type="scientific">Sulfurovum sp. enrichment culture clone C5</name>
    <dbReference type="NCBI Taxonomy" id="497650"/>
    <lineage>
        <taxon>Bacteria</taxon>
        <taxon>Pseudomonadati</taxon>
        <taxon>Campylobacterota</taxon>
        <taxon>Epsilonproteobacteria</taxon>
        <taxon>Campylobacterales</taxon>
        <taxon>Sulfurovaceae</taxon>
        <taxon>Sulfurovum</taxon>
        <taxon>environmental samples</taxon>
    </lineage>
</organism>
<accession>A0A0S4XQJ9</accession>
<sequence length="85" mass="10042">MADIGDKIICDCGQKTINEAIMIFNQSDLPYKKAKKLVTECNKTCCRRPLVRLFDMIKFGEIDYEEIDFLIEQRKLKDMEMENEE</sequence>
<reference evidence="1" key="1">
    <citation type="submission" date="2015-11" db="EMBL/GenBank/DDBJ databases">
        <authorList>
            <person name="Zhang Y."/>
            <person name="Guo Z."/>
        </authorList>
    </citation>
    <scope>NUCLEOTIDE SEQUENCE</scope>
    <source>
        <strain evidence="1">BN30871</strain>
    </source>
</reference>
<proteinExistence type="predicted"/>
<dbReference type="AlphaFoldDB" id="A0A0S4XQJ9"/>
<gene>
    <name evidence="1" type="ORF">BN3087_910013</name>
</gene>
<evidence type="ECO:0000313" key="1">
    <source>
        <dbReference type="EMBL" id="CUV66580.1"/>
    </source>
</evidence>
<name>A0A0S4XQJ9_9BACT</name>
<dbReference type="EMBL" id="FAXN01000097">
    <property type="protein sequence ID" value="CUV66580.1"/>
    <property type="molecule type" value="Genomic_DNA"/>
</dbReference>
<protein>
    <recommendedName>
        <fullName evidence="2">BFD-like [2Fe-2S]-binding domain-containing protein</fullName>
    </recommendedName>
</protein>
<evidence type="ECO:0008006" key="2">
    <source>
        <dbReference type="Google" id="ProtNLM"/>
    </source>
</evidence>